<dbReference type="InterPro" id="IPR036259">
    <property type="entry name" value="MFS_trans_sf"/>
</dbReference>
<dbReference type="InterPro" id="IPR011701">
    <property type="entry name" value="MFS"/>
</dbReference>
<dbReference type="Proteomes" id="UP001321741">
    <property type="component" value="Chromosome"/>
</dbReference>
<evidence type="ECO:0000313" key="8">
    <source>
        <dbReference type="Proteomes" id="UP001321741"/>
    </source>
</evidence>
<proteinExistence type="predicted"/>
<dbReference type="Gene3D" id="1.20.1250.20">
    <property type="entry name" value="MFS general substrate transporter like domains"/>
    <property type="match status" value="1"/>
</dbReference>
<evidence type="ECO:0000256" key="3">
    <source>
        <dbReference type="ARBA" id="ARBA00022692"/>
    </source>
</evidence>
<evidence type="ECO:0000256" key="5">
    <source>
        <dbReference type="ARBA" id="ARBA00023136"/>
    </source>
</evidence>
<evidence type="ECO:0000256" key="6">
    <source>
        <dbReference type="SAM" id="Phobius"/>
    </source>
</evidence>
<gene>
    <name evidence="7" type="primary">labT</name>
    <name evidence="7" type="ORF">KIM322_12560</name>
</gene>
<feature type="transmembrane region" description="Helical" evidence="6">
    <location>
        <begin position="259"/>
        <end position="281"/>
    </location>
</feature>
<name>A0ABN6SL00_9LACO</name>
<comment type="subcellular location">
    <subcellularLocation>
        <location evidence="1">Cell membrane</location>
        <topology evidence="1">Multi-pass membrane protein</topology>
    </subcellularLocation>
</comment>
<protein>
    <submittedName>
        <fullName evidence="7">Membrane protein</fullName>
    </submittedName>
</protein>
<accession>A0ABN6SL00</accession>
<dbReference type="PANTHER" id="PTHR23513">
    <property type="entry name" value="INTEGRAL MEMBRANE EFFLUX PROTEIN-RELATED"/>
    <property type="match status" value="1"/>
</dbReference>
<sequence length="419" mass="44538">MDIFLKNKNFRKFTIAGWLSNAGNILFYLALMTYASRLQNYTLALSLITITEALPDLIQSISGYLADRTKNKYRVIVWLALLRFALYLLVGVLFVTNIAGWDLVLMVIGINFISDLSGMYSGGLQTPLIVDLVGKDEMAEAQGFSSGISQVITMVAQFVGSGLLLFMSYSGLAIINALTFLVAGLLFANITANVKKQQPQDQIAAVNEQNFFATITSSLKQVKRARGLLTIVLVIAMLNGLLSSVEPLISIVLAGNKGMLIGSFSFTLALINALIASGMALGSTLGTKFLKKASLFQIALLATLISSGMAGAILCKSTIAILILGVALGFAIGTASPKLTQWLVTSVDRQILSSSVGLLNTILVIAGPLMTTIFTGIAGAVGINYALSGILVLSLIVFAVTLKVMLNNTSKQTEAAEED</sequence>
<keyword evidence="3 6" id="KW-0812">Transmembrane</keyword>
<dbReference type="Pfam" id="PF07690">
    <property type="entry name" value="MFS_1"/>
    <property type="match status" value="1"/>
</dbReference>
<evidence type="ECO:0000313" key="7">
    <source>
        <dbReference type="EMBL" id="BDR60995.1"/>
    </source>
</evidence>
<feature type="transmembrane region" description="Helical" evidence="6">
    <location>
        <begin position="228"/>
        <end position="253"/>
    </location>
</feature>
<feature type="transmembrane region" description="Helical" evidence="6">
    <location>
        <begin position="383"/>
        <end position="402"/>
    </location>
</feature>
<evidence type="ECO:0000256" key="2">
    <source>
        <dbReference type="ARBA" id="ARBA00022475"/>
    </source>
</evidence>
<keyword evidence="5 6" id="KW-0472">Membrane</keyword>
<reference evidence="7 8" key="1">
    <citation type="journal article" date="2023" name="Microbiol. Spectr.">
        <title>Symbiosis of Carpenter Bees with Uncharacterized Lactic Acid Bacteria Showing NAD Auxotrophy.</title>
        <authorList>
            <person name="Kawasaki S."/>
            <person name="Ozawa K."/>
            <person name="Mori T."/>
            <person name="Yamamoto A."/>
            <person name="Ito M."/>
            <person name="Ohkuma M."/>
            <person name="Sakamoto M."/>
            <person name="Matsutani M."/>
        </authorList>
    </citation>
    <scope>NUCLEOTIDE SEQUENCE [LARGE SCALE GENOMIC DNA]</scope>
    <source>
        <strain evidence="7 8">Kim32-2</strain>
    </source>
</reference>
<evidence type="ECO:0000256" key="4">
    <source>
        <dbReference type="ARBA" id="ARBA00022989"/>
    </source>
</evidence>
<evidence type="ECO:0000256" key="1">
    <source>
        <dbReference type="ARBA" id="ARBA00004651"/>
    </source>
</evidence>
<feature type="transmembrane region" description="Helical" evidence="6">
    <location>
        <begin position="319"/>
        <end position="336"/>
    </location>
</feature>
<feature type="transmembrane region" description="Helical" evidence="6">
    <location>
        <begin position="163"/>
        <end position="188"/>
    </location>
</feature>
<feature type="transmembrane region" description="Helical" evidence="6">
    <location>
        <begin position="293"/>
        <end position="313"/>
    </location>
</feature>
<keyword evidence="8" id="KW-1185">Reference proteome</keyword>
<feature type="transmembrane region" description="Helical" evidence="6">
    <location>
        <begin position="357"/>
        <end position="377"/>
    </location>
</feature>
<dbReference type="RefSeq" id="WP_317637233.1">
    <property type="nucleotide sequence ID" value="NZ_AP026803.1"/>
</dbReference>
<keyword evidence="2" id="KW-1003">Cell membrane</keyword>
<feature type="transmembrane region" description="Helical" evidence="6">
    <location>
        <begin position="12"/>
        <end position="35"/>
    </location>
</feature>
<keyword evidence="4 6" id="KW-1133">Transmembrane helix</keyword>
<dbReference type="PANTHER" id="PTHR23513:SF6">
    <property type="entry name" value="MAJOR FACILITATOR SUPERFAMILY ASSOCIATED DOMAIN-CONTAINING PROTEIN"/>
    <property type="match status" value="1"/>
</dbReference>
<dbReference type="EMBL" id="AP026803">
    <property type="protein sequence ID" value="BDR60995.1"/>
    <property type="molecule type" value="Genomic_DNA"/>
</dbReference>
<dbReference type="SUPFAM" id="SSF103473">
    <property type="entry name" value="MFS general substrate transporter"/>
    <property type="match status" value="1"/>
</dbReference>
<organism evidence="7 8">
    <name type="scientific">Lactobacillus xylocopicola</name>
    <dbReference type="NCBI Taxonomy" id="2976676"/>
    <lineage>
        <taxon>Bacteria</taxon>
        <taxon>Bacillati</taxon>
        <taxon>Bacillota</taxon>
        <taxon>Bacilli</taxon>
        <taxon>Lactobacillales</taxon>
        <taxon>Lactobacillaceae</taxon>
        <taxon>Lactobacillus</taxon>
    </lineage>
</organism>